<dbReference type="GeneID" id="64857555"/>
<dbReference type="InterPro" id="IPR040894">
    <property type="entry name" value="Ribosomal_bL17m_C"/>
</dbReference>
<dbReference type="Pfam" id="PF18502">
    <property type="entry name" value="Mrpl_C"/>
    <property type="match status" value="1"/>
</dbReference>
<reference evidence="6 7" key="1">
    <citation type="submission" date="2020-05" db="EMBL/GenBank/DDBJ databases">
        <authorList>
            <person name="Casaregola S."/>
            <person name="Devillers H."/>
            <person name="Grondin C."/>
        </authorList>
    </citation>
    <scope>NUCLEOTIDE SEQUENCE [LARGE SCALE GENOMIC DNA]</scope>
    <source>
        <strain evidence="6 7">CLIB 1767</strain>
    </source>
</reference>
<keyword evidence="2 4" id="KW-0689">Ribosomal protein</keyword>
<dbReference type="Pfam" id="PF01196">
    <property type="entry name" value="Ribosomal_L17"/>
    <property type="match status" value="1"/>
</dbReference>
<dbReference type="Proteomes" id="UP000644660">
    <property type="component" value="Unassembled WGS sequence"/>
</dbReference>
<organism evidence="6 7">
    <name type="scientific">Maudiozyma barnettii</name>
    <dbReference type="NCBI Taxonomy" id="61262"/>
    <lineage>
        <taxon>Eukaryota</taxon>
        <taxon>Fungi</taxon>
        <taxon>Dikarya</taxon>
        <taxon>Ascomycota</taxon>
        <taxon>Saccharomycotina</taxon>
        <taxon>Saccharomycetes</taxon>
        <taxon>Saccharomycetales</taxon>
        <taxon>Saccharomycetaceae</taxon>
        <taxon>Maudiozyma</taxon>
    </lineage>
</organism>
<dbReference type="GO" id="GO:0003735">
    <property type="term" value="F:structural constituent of ribosome"/>
    <property type="evidence" value="ECO:0007669"/>
    <property type="project" value="InterPro"/>
</dbReference>
<evidence type="ECO:0000313" key="7">
    <source>
        <dbReference type="Proteomes" id="UP000644660"/>
    </source>
</evidence>
<keyword evidence="3 4" id="KW-0687">Ribonucleoprotein</keyword>
<proteinExistence type="inferred from homology"/>
<dbReference type="GO" id="GO:0005762">
    <property type="term" value="C:mitochondrial large ribosomal subunit"/>
    <property type="evidence" value="ECO:0007669"/>
    <property type="project" value="TreeGrafter"/>
</dbReference>
<dbReference type="OrthoDB" id="275000at2759"/>
<dbReference type="SUPFAM" id="SSF64263">
    <property type="entry name" value="Prokaryotic ribosomal protein L17"/>
    <property type="match status" value="1"/>
</dbReference>
<dbReference type="Gene3D" id="1.10.246.170">
    <property type="match status" value="1"/>
</dbReference>
<dbReference type="AlphaFoldDB" id="A0A8H2VFL5"/>
<accession>A0A8H2VFL5</accession>
<evidence type="ECO:0000256" key="3">
    <source>
        <dbReference type="ARBA" id="ARBA00023274"/>
    </source>
</evidence>
<dbReference type="GO" id="GO:0006412">
    <property type="term" value="P:translation"/>
    <property type="evidence" value="ECO:0007669"/>
    <property type="project" value="InterPro"/>
</dbReference>
<evidence type="ECO:0000259" key="5">
    <source>
        <dbReference type="Pfam" id="PF18502"/>
    </source>
</evidence>
<protein>
    <submittedName>
        <fullName evidence="6">Similar to Saccharomyces cerevisiae YJL063C MRPL8 Mitochondrial ribosomal protein of the large subunit</fullName>
    </submittedName>
</protein>
<evidence type="ECO:0000313" key="6">
    <source>
        <dbReference type="EMBL" id="CAB4254556.1"/>
    </source>
</evidence>
<dbReference type="InterPro" id="IPR036373">
    <property type="entry name" value="Ribosomal_bL17_sf"/>
</dbReference>
<comment type="caution">
    <text evidence="6">The sequence shown here is derived from an EMBL/GenBank/DDBJ whole genome shotgun (WGS) entry which is preliminary data.</text>
</comment>
<dbReference type="PANTHER" id="PTHR14413">
    <property type="entry name" value="RIBOSOMAL PROTEIN L17"/>
    <property type="match status" value="1"/>
</dbReference>
<dbReference type="PANTHER" id="PTHR14413:SF16">
    <property type="entry name" value="LARGE RIBOSOMAL SUBUNIT PROTEIN BL17M"/>
    <property type="match status" value="1"/>
</dbReference>
<name>A0A8H2VFL5_9SACH</name>
<dbReference type="RefSeq" id="XP_041406400.1">
    <property type="nucleotide sequence ID" value="XM_041550466.1"/>
</dbReference>
<evidence type="ECO:0000256" key="4">
    <source>
        <dbReference type="RuleBase" id="RU000660"/>
    </source>
</evidence>
<dbReference type="EMBL" id="CAEFZW010000004">
    <property type="protein sequence ID" value="CAB4254556.1"/>
    <property type="molecule type" value="Genomic_DNA"/>
</dbReference>
<dbReference type="InterPro" id="IPR000456">
    <property type="entry name" value="Ribosomal_bL17"/>
</dbReference>
<feature type="domain" description="Large ribosomal subunit protein bL17m C-terminal fungi" evidence="5">
    <location>
        <begin position="131"/>
        <end position="248"/>
    </location>
</feature>
<keyword evidence="7" id="KW-1185">Reference proteome</keyword>
<sequence>MTQGLARKLSRTKPHRDALLKNLVSQLLQHGTLTSTHEKCKEASRLADRVINMAKRYVDPETPELSKQKLFANIQSRLFLSGDNNHLMKRLLNDIAPNYQQRNGGYTRVLHLEKRFNDRASQSVLELVQTPIINPKTNQIQKGNLKFWLLVKNVIMDESNNANINPLTLINLKKIQNFKSEEEFLNDLLIVKKCIKDQENLTWDDTKELESIKRLVENVKSTILPHVEESTRTSPTIKQGFQIMEKRPERPSM</sequence>
<gene>
    <name evidence="6" type="ORF">KABA2_04S08976</name>
</gene>
<comment type="similarity">
    <text evidence="1 4">Belongs to the bacterial ribosomal protein bL17 family.</text>
</comment>
<dbReference type="NCBIfam" id="TIGR00059">
    <property type="entry name" value="L17"/>
    <property type="match status" value="1"/>
</dbReference>
<evidence type="ECO:0000256" key="2">
    <source>
        <dbReference type="ARBA" id="ARBA00022980"/>
    </source>
</evidence>
<evidence type="ECO:0000256" key="1">
    <source>
        <dbReference type="ARBA" id="ARBA00008777"/>
    </source>
</evidence>
<dbReference type="Gene3D" id="3.90.1030.10">
    <property type="entry name" value="Ribosomal protein L17"/>
    <property type="match status" value="1"/>
</dbReference>